<keyword evidence="6" id="KW-0820">tRNA-binding</keyword>
<evidence type="ECO:0000256" key="3">
    <source>
        <dbReference type="ARBA" id="ARBA00022884"/>
    </source>
</evidence>
<dbReference type="InterPro" id="IPR000235">
    <property type="entry name" value="Ribosomal_uS7"/>
</dbReference>
<reference evidence="9 10" key="1">
    <citation type="journal article" date="2016" name="Nat. Commun.">
        <title>Thousands of microbial genomes shed light on interconnected biogeochemical processes in an aquifer system.</title>
        <authorList>
            <person name="Anantharaman K."/>
            <person name="Brown C.T."/>
            <person name="Hug L.A."/>
            <person name="Sharon I."/>
            <person name="Castelle C.J."/>
            <person name="Probst A.J."/>
            <person name="Thomas B.C."/>
            <person name="Singh A."/>
            <person name="Wilkins M.J."/>
            <person name="Karaoz U."/>
            <person name="Brodie E.L."/>
            <person name="Williams K.H."/>
            <person name="Hubbard S.S."/>
            <person name="Banfield J.F."/>
        </authorList>
    </citation>
    <scope>NUCLEOTIDE SEQUENCE [LARGE SCALE GENOMIC DNA]</scope>
</reference>
<dbReference type="HAMAP" id="MF_00480_B">
    <property type="entry name" value="Ribosomal_uS7_B"/>
    <property type="match status" value="1"/>
</dbReference>
<keyword evidence="5 6" id="KW-0687">Ribonucleoprotein</keyword>
<evidence type="ECO:0000256" key="5">
    <source>
        <dbReference type="ARBA" id="ARBA00023274"/>
    </source>
</evidence>
<comment type="subunit">
    <text evidence="6">Part of the 30S ribosomal subunit. Contacts proteins S9 and S11.</text>
</comment>
<dbReference type="GO" id="GO:0003735">
    <property type="term" value="F:structural constituent of ribosome"/>
    <property type="evidence" value="ECO:0007669"/>
    <property type="project" value="InterPro"/>
</dbReference>
<protein>
    <recommendedName>
        <fullName evidence="6">Small ribosomal subunit protein uS7</fullName>
    </recommendedName>
</protein>
<dbReference type="InterPro" id="IPR036823">
    <property type="entry name" value="Ribosomal_uS7_dom_sf"/>
</dbReference>
<dbReference type="Gene3D" id="1.10.455.10">
    <property type="entry name" value="Ribosomal protein S7 domain"/>
    <property type="match status" value="1"/>
</dbReference>
<dbReference type="GO" id="GO:0015935">
    <property type="term" value="C:small ribosomal subunit"/>
    <property type="evidence" value="ECO:0007669"/>
    <property type="project" value="InterPro"/>
</dbReference>
<comment type="similarity">
    <text evidence="1 6 7">Belongs to the universal ribosomal protein uS7 family.</text>
</comment>
<comment type="function">
    <text evidence="6">One of the primary rRNA binding proteins, it binds directly to 16S rRNA where it nucleates assembly of the head domain of the 30S subunit. Is located at the subunit interface close to the decoding center, probably blocks exit of the E-site tRNA.</text>
</comment>
<dbReference type="FunFam" id="1.10.455.10:FF:000001">
    <property type="entry name" value="30S ribosomal protein S7"/>
    <property type="match status" value="1"/>
</dbReference>
<dbReference type="InterPro" id="IPR020606">
    <property type="entry name" value="Ribosomal_uS7_CS"/>
</dbReference>
<accession>A0A1F7TVN8</accession>
<comment type="caution">
    <text evidence="9">The sequence shown here is derived from an EMBL/GenBank/DDBJ whole genome shotgun (WGS) entry which is preliminary data.</text>
</comment>
<evidence type="ECO:0000313" key="10">
    <source>
        <dbReference type="Proteomes" id="UP000177097"/>
    </source>
</evidence>
<evidence type="ECO:0000256" key="1">
    <source>
        <dbReference type="ARBA" id="ARBA00007151"/>
    </source>
</evidence>
<gene>
    <name evidence="6" type="primary">rpsG</name>
    <name evidence="9" type="ORF">A3C17_03455</name>
</gene>
<dbReference type="PROSITE" id="PS00052">
    <property type="entry name" value="RIBOSOMAL_S7"/>
    <property type="match status" value="1"/>
</dbReference>
<dbReference type="InterPro" id="IPR005717">
    <property type="entry name" value="Ribosomal_uS7_bac/org-type"/>
</dbReference>
<name>A0A1F7TVN8_9BACT</name>
<keyword evidence="4 6" id="KW-0689">Ribosomal protein</keyword>
<evidence type="ECO:0000256" key="7">
    <source>
        <dbReference type="RuleBase" id="RU003619"/>
    </source>
</evidence>
<dbReference type="GO" id="GO:0000049">
    <property type="term" value="F:tRNA binding"/>
    <property type="evidence" value="ECO:0007669"/>
    <property type="project" value="UniProtKB-UniRule"/>
</dbReference>
<dbReference type="InterPro" id="IPR023798">
    <property type="entry name" value="Ribosomal_uS7_dom"/>
</dbReference>
<dbReference type="PANTHER" id="PTHR11205">
    <property type="entry name" value="RIBOSOMAL PROTEIN S7"/>
    <property type="match status" value="1"/>
</dbReference>
<organism evidence="9 10">
    <name type="scientific">Candidatus Uhrbacteria bacterium RIFCSPHIGHO2_02_FULL_53_13</name>
    <dbReference type="NCBI Taxonomy" id="1802389"/>
    <lineage>
        <taxon>Bacteria</taxon>
        <taxon>Candidatus Uhriibacteriota</taxon>
    </lineage>
</organism>
<evidence type="ECO:0000256" key="4">
    <source>
        <dbReference type="ARBA" id="ARBA00022980"/>
    </source>
</evidence>
<dbReference type="GO" id="GO:0006412">
    <property type="term" value="P:translation"/>
    <property type="evidence" value="ECO:0007669"/>
    <property type="project" value="UniProtKB-UniRule"/>
</dbReference>
<dbReference type="Pfam" id="PF00177">
    <property type="entry name" value="Ribosomal_S7"/>
    <property type="match status" value="1"/>
</dbReference>
<dbReference type="EMBL" id="MGDX01000036">
    <property type="protein sequence ID" value="OGL70100.1"/>
    <property type="molecule type" value="Genomic_DNA"/>
</dbReference>
<keyword evidence="3 6" id="KW-0694">RNA-binding</keyword>
<dbReference type="STRING" id="1802389.A3C17_03455"/>
<feature type="domain" description="Small ribosomal subunit protein uS7" evidence="8">
    <location>
        <begin position="2"/>
        <end position="148"/>
    </location>
</feature>
<sequence>MRGKQAPRRSLTPDPKFRNILVAKLINYVMHDGKKTIAQSVVYRAFEIISEKTKQDPIDVFDTAMQNVMPNLEVKSRRVGGANYQVPMPVRGDRRTTLAFRWMLDGARARKGAPMAERLAQEVMDAAEGNGAAVKKKDDVQRMAEANRAFAHFARF</sequence>
<evidence type="ECO:0000256" key="2">
    <source>
        <dbReference type="ARBA" id="ARBA00022730"/>
    </source>
</evidence>
<proteinExistence type="inferred from homology"/>
<evidence type="ECO:0000256" key="6">
    <source>
        <dbReference type="HAMAP-Rule" id="MF_00480"/>
    </source>
</evidence>
<dbReference type="PIRSF" id="PIRSF002122">
    <property type="entry name" value="RPS7p_RPS7a_RPS5e_RPS7o"/>
    <property type="match status" value="1"/>
</dbReference>
<dbReference type="Proteomes" id="UP000177097">
    <property type="component" value="Unassembled WGS sequence"/>
</dbReference>
<dbReference type="SUPFAM" id="SSF47973">
    <property type="entry name" value="Ribosomal protein S7"/>
    <property type="match status" value="1"/>
</dbReference>
<dbReference type="NCBIfam" id="TIGR01029">
    <property type="entry name" value="rpsG_bact"/>
    <property type="match status" value="1"/>
</dbReference>
<evidence type="ECO:0000259" key="8">
    <source>
        <dbReference type="Pfam" id="PF00177"/>
    </source>
</evidence>
<dbReference type="AlphaFoldDB" id="A0A1F7TVN8"/>
<dbReference type="CDD" id="cd14869">
    <property type="entry name" value="uS7_Bacteria"/>
    <property type="match status" value="1"/>
</dbReference>
<evidence type="ECO:0000313" key="9">
    <source>
        <dbReference type="EMBL" id="OGL70100.1"/>
    </source>
</evidence>
<keyword evidence="2 6" id="KW-0699">rRNA-binding</keyword>
<dbReference type="GO" id="GO:0019843">
    <property type="term" value="F:rRNA binding"/>
    <property type="evidence" value="ECO:0007669"/>
    <property type="project" value="UniProtKB-UniRule"/>
</dbReference>